<reference evidence="1 2" key="1">
    <citation type="submission" date="2022-05" db="EMBL/GenBank/DDBJ databases">
        <authorList>
            <person name="Friedrich I."/>
            <person name="Poehlein A."/>
            <person name="Schneider D."/>
            <person name="Hertel R."/>
            <person name="Daniel R."/>
        </authorList>
    </citation>
    <scope>NUCLEOTIDE SEQUENCE [LARGE SCALE GENOMIC DNA]</scope>
</reference>
<dbReference type="EMBL" id="ON529857">
    <property type="protein sequence ID" value="USN15222.1"/>
    <property type="molecule type" value="Genomic_DNA"/>
</dbReference>
<evidence type="ECO:0000313" key="2">
    <source>
        <dbReference type="Proteomes" id="UP001056576"/>
    </source>
</evidence>
<organism evidence="1 2">
    <name type="scientific">Brevundimonas phage vB_BpoS-Kikimora</name>
    <dbReference type="NCBI Taxonomy" id="2948601"/>
    <lineage>
        <taxon>Viruses</taxon>
        <taxon>Duplodnaviria</taxon>
        <taxon>Heunggongvirae</taxon>
        <taxon>Uroviricota</taxon>
        <taxon>Caudoviricetes</taxon>
        <taxon>Jeanschmidtviridae</taxon>
        <taxon>Kikimoravirus</taxon>
        <taxon>Kikimoravirus kikimora</taxon>
    </lineage>
</organism>
<keyword evidence="2" id="KW-1185">Reference proteome</keyword>
<evidence type="ECO:0000313" key="1">
    <source>
        <dbReference type="EMBL" id="USN15222.1"/>
    </source>
</evidence>
<accession>A0A9E7SMQ7</accession>
<name>A0A9E7SMQ7_9CAUD</name>
<dbReference type="Proteomes" id="UP001056576">
    <property type="component" value="Segment"/>
</dbReference>
<protein>
    <submittedName>
        <fullName evidence="1">Uncharacterized protein</fullName>
    </submittedName>
</protein>
<proteinExistence type="predicted"/>
<gene>
    <name evidence="1" type="ORF">KIKIMORA_00760</name>
</gene>
<sequence>MIIDDHDGDLIEDTLRLALDELPKIRKDDRRNEVRAKLVRAIEVFEDRREDHGMPRRRHDTRAWA</sequence>